<keyword evidence="1" id="KW-1133">Transmembrane helix</keyword>
<evidence type="ECO:0000313" key="2">
    <source>
        <dbReference type="EMBL" id="CAD8087021.1"/>
    </source>
</evidence>
<feature type="transmembrane region" description="Helical" evidence="1">
    <location>
        <begin position="75"/>
        <end position="98"/>
    </location>
</feature>
<proteinExistence type="predicted"/>
<evidence type="ECO:0000313" key="3">
    <source>
        <dbReference type="Proteomes" id="UP000692954"/>
    </source>
</evidence>
<gene>
    <name evidence="2" type="ORF">PSON_ATCC_30995.1.T0500307</name>
</gene>
<dbReference type="OrthoDB" id="301331at2759"/>
<feature type="transmembrane region" description="Helical" evidence="1">
    <location>
        <begin position="166"/>
        <end position="187"/>
    </location>
</feature>
<keyword evidence="1" id="KW-0472">Membrane</keyword>
<dbReference type="Proteomes" id="UP000692954">
    <property type="component" value="Unassembled WGS sequence"/>
</dbReference>
<evidence type="ECO:0000256" key="1">
    <source>
        <dbReference type="SAM" id="Phobius"/>
    </source>
</evidence>
<sequence>MELNTDPIVLQNSSTVSISEYKPKYSQVIYFGSQMAMQKENEMNEGNQNEIDNNKQKQVPLVEKEIEFRKIFSKFAVTNAIFGIYQLIILIFQGILLIENDEVLGFILLLISYSLWGITFYIAIKTFKDQKSSQLIIYQSNLFIVGIIDCYVQSLIFSALKNAKVFYEFFFTSLWIAKIVFLTTLFFQCKKSKNLMIVIKYLKLEYLQHSSDTNV</sequence>
<dbReference type="AlphaFoldDB" id="A0A8S1NAD9"/>
<keyword evidence="3" id="KW-1185">Reference proteome</keyword>
<reference evidence="2" key="1">
    <citation type="submission" date="2021-01" db="EMBL/GenBank/DDBJ databases">
        <authorList>
            <consortium name="Genoscope - CEA"/>
            <person name="William W."/>
        </authorList>
    </citation>
    <scope>NUCLEOTIDE SEQUENCE</scope>
</reference>
<comment type="caution">
    <text evidence="2">The sequence shown here is derived from an EMBL/GenBank/DDBJ whole genome shotgun (WGS) entry which is preliminary data.</text>
</comment>
<accession>A0A8S1NAD9</accession>
<protein>
    <recommendedName>
        <fullName evidence="4">Transmembrane protein</fullName>
    </recommendedName>
</protein>
<name>A0A8S1NAD9_9CILI</name>
<organism evidence="2 3">
    <name type="scientific">Paramecium sonneborni</name>
    <dbReference type="NCBI Taxonomy" id="65129"/>
    <lineage>
        <taxon>Eukaryota</taxon>
        <taxon>Sar</taxon>
        <taxon>Alveolata</taxon>
        <taxon>Ciliophora</taxon>
        <taxon>Intramacronucleata</taxon>
        <taxon>Oligohymenophorea</taxon>
        <taxon>Peniculida</taxon>
        <taxon>Parameciidae</taxon>
        <taxon>Paramecium</taxon>
    </lineage>
</organism>
<evidence type="ECO:0008006" key="4">
    <source>
        <dbReference type="Google" id="ProtNLM"/>
    </source>
</evidence>
<feature type="transmembrane region" description="Helical" evidence="1">
    <location>
        <begin position="104"/>
        <end position="124"/>
    </location>
</feature>
<keyword evidence="1" id="KW-0812">Transmembrane</keyword>
<dbReference type="EMBL" id="CAJJDN010000050">
    <property type="protein sequence ID" value="CAD8087021.1"/>
    <property type="molecule type" value="Genomic_DNA"/>
</dbReference>
<feature type="transmembrane region" description="Helical" evidence="1">
    <location>
        <begin position="136"/>
        <end position="160"/>
    </location>
</feature>